<proteinExistence type="predicted"/>
<gene>
    <name evidence="1" type="ORF">EZS28_003231</name>
</gene>
<organism evidence="1 2">
    <name type="scientific">Streblomastix strix</name>
    <dbReference type="NCBI Taxonomy" id="222440"/>
    <lineage>
        <taxon>Eukaryota</taxon>
        <taxon>Metamonada</taxon>
        <taxon>Preaxostyla</taxon>
        <taxon>Oxymonadida</taxon>
        <taxon>Streblomastigidae</taxon>
        <taxon>Streblomastix</taxon>
    </lineage>
</organism>
<evidence type="ECO:0000313" key="2">
    <source>
        <dbReference type="Proteomes" id="UP000324800"/>
    </source>
</evidence>
<comment type="caution">
    <text evidence="1">The sequence shown here is derived from an EMBL/GenBank/DDBJ whole genome shotgun (WGS) entry which is preliminary data.</text>
</comment>
<reference evidence="1 2" key="1">
    <citation type="submission" date="2019-03" db="EMBL/GenBank/DDBJ databases">
        <title>Single cell metagenomics reveals metabolic interactions within the superorganism composed of flagellate Streblomastix strix and complex community of Bacteroidetes bacteria on its surface.</title>
        <authorList>
            <person name="Treitli S.C."/>
            <person name="Kolisko M."/>
            <person name="Husnik F."/>
            <person name="Keeling P."/>
            <person name="Hampl V."/>
        </authorList>
    </citation>
    <scope>NUCLEOTIDE SEQUENCE [LARGE SCALE GENOMIC DNA]</scope>
    <source>
        <strain evidence="1">ST1C</strain>
    </source>
</reference>
<dbReference type="Proteomes" id="UP000324800">
    <property type="component" value="Unassembled WGS sequence"/>
</dbReference>
<evidence type="ECO:0000313" key="1">
    <source>
        <dbReference type="EMBL" id="KAA6401249.1"/>
    </source>
</evidence>
<name>A0A5J4X417_9EUKA</name>
<dbReference type="EMBL" id="SNRW01000421">
    <property type="protein sequence ID" value="KAA6401249.1"/>
    <property type="molecule type" value="Genomic_DNA"/>
</dbReference>
<dbReference type="AlphaFoldDB" id="A0A5J4X417"/>
<accession>A0A5J4X417</accession>
<protein>
    <submittedName>
        <fullName evidence="1">Uncharacterized protein</fullName>
    </submittedName>
</protein>
<sequence length="87" mass="9929">MTYEMRLKIVETHGIDADGGEIFKALKLSILTNAKLLSTLMIFDDIVLNSSWFGPMKILANIYNATTIYYQRTLAQSNYIISHMKHS</sequence>